<dbReference type="AlphaFoldDB" id="A0A2K1X7F0"/>
<dbReference type="Proteomes" id="UP000006729">
    <property type="component" value="Chromosome 17"/>
</dbReference>
<protein>
    <submittedName>
        <fullName evidence="1">Uncharacterized protein</fullName>
    </submittedName>
</protein>
<name>A0A2K1X7F0_POPTR</name>
<gene>
    <name evidence="1" type="ORF">POPTR_017G132300</name>
</gene>
<evidence type="ECO:0000313" key="1">
    <source>
        <dbReference type="EMBL" id="PNS96702.1"/>
    </source>
</evidence>
<sequence length="52" mass="6300">MNLKYVEPLNCIVLSMWRLIPEFLKLRGREFRVSLVVIEVRQTYQHCDALMF</sequence>
<dbReference type="InParanoid" id="A0A2K1X7F0"/>
<proteinExistence type="predicted"/>
<accession>A0A2K1X7F0</accession>
<keyword evidence="2" id="KW-1185">Reference proteome</keyword>
<reference evidence="1 2" key="1">
    <citation type="journal article" date="2006" name="Science">
        <title>The genome of black cottonwood, Populus trichocarpa (Torr. &amp; Gray).</title>
        <authorList>
            <person name="Tuskan G.A."/>
            <person name="Difazio S."/>
            <person name="Jansson S."/>
            <person name="Bohlmann J."/>
            <person name="Grigoriev I."/>
            <person name="Hellsten U."/>
            <person name="Putnam N."/>
            <person name="Ralph S."/>
            <person name="Rombauts S."/>
            <person name="Salamov A."/>
            <person name="Schein J."/>
            <person name="Sterck L."/>
            <person name="Aerts A."/>
            <person name="Bhalerao R.R."/>
            <person name="Bhalerao R.P."/>
            <person name="Blaudez D."/>
            <person name="Boerjan W."/>
            <person name="Brun A."/>
            <person name="Brunner A."/>
            <person name="Busov V."/>
            <person name="Campbell M."/>
            <person name="Carlson J."/>
            <person name="Chalot M."/>
            <person name="Chapman J."/>
            <person name="Chen G.L."/>
            <person name="Cooper D."/>
            <person name="Coutinho P.M."/>
            <person name="Couturier J."/>
            <person name="Covert S."/>
            <person name="Cronk Q."/>
            <person name="Cunningham R."/>
            <person name="Davis J."/>
            <person name="Degroeve S."/>
            <person name="Dejardin A."/>
            <person name="Depamphilis C."/>
            <person name="Detter J."/>
            <person name="Dirks B."/>
            <person name="Dubchak I."/>
            <person name="Duplessis S."/>
            <person name="Ehlting J."/>
            <person name="Ellis B."/>
            <person name="Gendler K."/>
            <person name="Goodstein D."/>
            <person name="Gribskov M."/>
            <person name="Grimwood J."/>
            <person name="Groover A."/>
            <person name="Gunter L."/>
            <person name="Hamberger B."/>
            <person name="Heinze B."/>
            <person name="Helariutta Y."/>
            <person name="Henrissat B."/>
            <person name="Holligan D."/>
            <person name="Holt R."/>
            <person name="Huang W."/>
            <person name="Islam-Faridi N."/>
            <person name="Jones S."/>
            <person name="Jones-Rhoades M."/>
            <person name="Jorgensen R."/>
            <person name="Joshi C."/>
            <person name="Kangasjarvi J."/>
            <person name="Karlsson J."/>
            <person name="Kelleher C."/>
            <person name="Kirkpatrick R."/>
            <person name="Kirst M."/>
            <person name="Kohler A."/>
            <person name="Kalluri U."/>
            <person name="Larimer F."/>
            <person name="Leebens-Mack J."/>
            <person name="Leple J.C."/>
            <person name="Locascio P."/>
            <person name="Lou Y."/>
            <person name="Lucas S."/>
            <person name="Martin F."/>
            <person name="Montanini B."/>
            <person name="Napoli C."/>
            <person name="Nelson D.R."/>
            <person name="Nelson C."/>
            <person name="Nieminen K."/>
            <person name="Nilsson O."/>
            <person name="Pereda V."/>
            <person name="Peter G."/>
            <person name="Philippe R."/>
            <person name="Pilate G."/>
            <person name="Poliakov A."/>
            <person name="Razumovskaya J."/>
            <person name="Richardson P."/>
            <person name="Rinaldi C."/>
            <person name="Ritland K."/>
            <person name="Rouze P."/>
            <person name="Ryaboy D."/>
            <person name="Schmutz J."/>
            <person name="Schrader J."/>
            <person name="Segerman B."/>
            <person name="Shin H."/>
            <person name="Siddiqui A."/>
            <person name="Sterky F."/>
            <person name="Terry A."/>
            <person name="Tsai C.J."/>
            <person name="Uberbacher E."/>
            <person name="Unneberg P."/>
            <person name="Vahala J."/>
            <person name="Wall K."/>
            <person name="Wessler S."/>
            <person name="Yang G."/>
            <person name="Yin T."/>
            <person name="Douglas C."/>
            <person name="Marra M."/>
            <person name="Sandberg G."/>
            <person name="Van de Peer Y."/>
            <person name="Rokhsar D."/>
        </authorList>
    </citation>
    <scope>NUCLEOTIDE SEQUENCE [LARGE SCALE GENOMIC DNA]</scope>
    <source>
        <strain evidence="2">cv. Nisqually</strain>
    </source>
</reference>
<evidence type="ECO:0000313" key="2">
    <source>
        <dbReference type="Proteomes" id="UP000006729"/>
    </source>
</evidence>
<dbReference type="EMBL" id="CM009306">
    <property type="protein sequence ID" value="PNS96702.1"/>
    <property type="molecule type" value="Genomic_DNA"/>
</dbReference>
<organism evidence="1 2">
    <name type="scientific">Populus trichocarpa</name>
    <name type="common">Western balsam poplar</name>
    <name type="synonym">Populus balsamifera subsp. trichocarpa</name>
    <dbReference type="NCBI Taxonomy" id="3694"/>
    <lineage>
        <taxon>Eukaryota</taxon>
        <taxon>Viridiplantae</taxon>
        <taxon>Streptophyta</taxon>
        <taxon>Embryophyta</taxon>
        <taxon>Tracheophyta</taxon>
        <taxon>Spermatophyta</taxon>
        <taxon>Magnoliopsida</taxon>
        <taxon>eudicotyledons</taxon>
        <taxon>Gunneridae</taxon>
        <taxon>Pentapetalae</taxon>
        <taxon>rosids</taxon>
        <taxon>fabids</taxon>
        <taxon>Malpighiales</taxon>
        <taxon>Salicaceae</taxon>
        <taxon>Saliceae</taxon>
        <taxon>Populus</taxon>
    </lineage>
</organism>